<reference evidence="3" key="1">
    <citation type="submission" date="2023-07" db="EMBL/GenBank/DDBJ databases">
        <title>Dyadobacter sp. nov 'subterranea' isolated from contaminted grondwater.</title>
        <authorList>
            <person name="Szabo I."/>
            <person name="Al-Omari J."/>
            <person name="Szerdahelyi S.G."/>
            <person name="Rado J."/>
        </authorList>
    </citation>
    <scope>NUCLEOTIDE SEQUENCE [LARGE SCALE GENOMIC DNA]</scope>
    <source>
        <strain evidence="3">UP-52</strain>
    </source>
</reference>
<keyword evidence="3" id="KW-1185">Reference proteome</keyword>
<accession>A0ABR9WI21</accession>
<dbReference type="SUPFAM" id="SSF48452">
    <property type="entry name" value="TPR-like"/>
    <property type="match status" value="1"/>
</dbReference>
<sequence length="546" mass="60017">MKTKYIKSLILMMSVFLASSCKDLTEVNKNPNGVDPTTANPNLVLSTVLTETGKQFVSLNYDQIIGGVMQHTQKDGWSGEHNDYDWGQTNSWSGWYAILTNNQYVYDRSVELNYPLQQGVALVMKSMIFGLITDLWGNAPYSAALKASEGGSANTFPAFDNQEDIYTGILADLDKANTLLSKNKAEYNSTIVIPDVYYAGDPAKWRKLANSLALRYYMRISDKKPDVAKAGIEKIVGNATQYPIMNVAADDATMGFAGNSSADSWPANTRDDASESNYRRIKMCNTLVKAMLAVNDPRLGVWANKVQIPLVIDPTLPAKSDVIKNGKRYLSPDKVAGIPIDTNQNYVGLPVSLLSGASYNMSPTAAQGADNPHVSWLNTMYKAPKGDLLKARLMSAAEVHFILAEAAQKGWAAGDAETHYKAAIQASFTAWGLASSYAAYVAQPSVAYNKTQKQIIEQKWIASWTAASEAWFDYKRTGYPVLQTGPQGKRTVLPVRFYYMLDERNLNKANADDAINKLESTTYSAADGKNSAWSKPWIIQGAGKPW</sequence>
<dbReference type="InterPro" id="IPR041662">
    <property type="entry name" value="SusD-like_2"/>
</dbReference>
<dbReference type="EMBL" id="JACYGY010000001">
    <property type="protein sequence ID" value="MBE9465150.1"/>
    <property type="molecule type" value="Genomic_DNA"/>
</dbReference>
<dbReference type="Pfam" id="PF12771">
    <property type="entry name" value="SusD-like_2"/>
    <property type="match status" value="2"/>
</dbReference>
<evidence type="ECO:0000313" key="3">
    <source>
        <dbReference type="Proteomes" id="UP000634134"/>
    </source>
</evidence>
<protein>
    <submittedName>
        <fullName evidence="2">SusD/RagB family nutrient-binding outer membrane lipoprotein</fullName>
    </submittedName>
</protein>
<dbReference type="Proteomes" id="UP000634134">
    <property type="component" value="Unassembled WGS sequence"/>
</dbReference>
<keyword evidence="2" id="KW-0449">Lipoprotein</keyword>
<feature type="chain" id="PRO_5045992629" evidence="1">
    <location>
        <begin position="24"/>
        <end position="546"/>
    </location>
</feature>
<keyword evidence="1" id="KW-0732">Signal</keyword>
<gene>
    <name evidence="2" type="ORF">IEE83_24985</name>
</gene>
<dbReference type="Gene3D" id="1.25.40.390">
    <property type="match status" value="1"/>
</dbReference>
<proteinExistence type="predicted"/>
<evidence type="ECO:0000256" key="1">
    <source>
        <dbReference type="SAM" id="SignalP"/>
    </source>
</evidence>
<dbReference type="RefSeq" id="WP_194123546.1">
    <property type="nucleotide sequence ID" value="NZ_JACYGY010000001.1"/>
</dbReference>
<dbReference type="InterPro" id="IPR011990">
    <property type="entry name" value="TPR-like_helical_dom_sf"/>
</dbReference>
<evidence type="ECO:0000313" key="2">
    <source>
        <dbReference type="EMBL" id="MBE9465150.1"/>
    </source>
</evidence>
<name>A0ABR9WI21_9BACT</name>
<organism evidence="2 3">
    <name type="scientific">Dyadobacter subterraneus</name>
    <dbReference type="NCBI Taxonomy" id="2773304"/>
    <lineage>
        <taxon>Bacteria</taxon>
        <taxon>Pseudomonadati</taxon>
        <taxon>Bacteroidota</taxon>
        <taxon>Cytophagia</taxon>
        <taxon>Cytophagales</taxon>
        <taxon>Spirosomataceae</taxon>
        <taxon>Dyadobacter</taxon>
    </lineage>
</organism>
<dbReference type="PROSITE" id="PS51257">
    <property type="entry name" value="PROKAR_LIPOPROTEIN"/>
    <property type="match status" value="1"/>
</dbReference>
<feature type="signal peptide" evidence="1">
    <location>
        <begin position="1"/>
        <end position="23"/>
    </location>
</feature>
<comment type="caution">
    <text evidence="2">The sequence shown here is derived from an EMBL/GenBank/DDBJ whole genome shotgun (WGS) entry which is preliminary data.</text>
</comment>